<accession>A0AC34FFP2</accession>
<protein>
    <submittedName>
        <fullName evidence="2">Uncharacterized protein</fullName>
    </submittedName>
</protein>
<reference evidence="2" key="1">
    <citation type="submission" date="2022-11" db="UniProtKB">
        <authorList>
            <consortium name="WormBaseParasite"/>
        </authorList>
    </citation>
    <scope>IDENTIFICATION</scope>
</reference>
<proteinExistence type="predicted"/>
<sequence>MIAITMGARIPLAVNTLINFMDDSSEYTFSFIHDCCICANAFIQFIMALERTVATVCASNYEKVNHKFCCIIGLGFAVSNLFNKFGSPKKM</sequence>
<evidence type="ECO:0000313" key="1">
    <source>
        <dbReference type="Proteomes" id="UP000887579"/>
    </source>
</evidence>
<dbReference type="Proteomes" id="UP000887579">
    <property type="component" value="Unplaced"/>
</dbReference>
<name>A0AC34FFP2_9BILA</name>
<dbReference type="WBParaSite" id="ES5_v2.g15625.t1">
    <property type="protein sequence ID" value="ES5_v2.g15625.t1"/>
    <property type="gene ID" value="ES5_v2.g15625"/>
</dbReference>
<evidence type="ECO:0000313" key="2">
    <source>
        <dbReference type="WBParaSite" id="ES5_v2.g15625.t1"/>
    </source>
</evidence>
<organism evidence="1 2">
    <name type="scientific">Panagrolaimus sp. ES5</name>
    <dbReference type="NCBI Taxonomy" id="591445"/>
    <lineage>
        <taxon>Eukaryota</taxon>
        <taxon>Metazoa</taxon>
        <taxon>Ecdysozoa</taxon>
        <taxon>Nematoda</taxon>
        <taxon>Chromadorea</taxon>
        <taxon>Rhabditida</taxon>
        <taxon>Tylenchina</taxon>
        <taxon>Panagrolaimomorpha</taxon>
        <taxon>Panagrolaimoidea</taxon>
        <taxon>Panagrolaimidae</taxon>
        <taxon>Panagrolaimus</taxon>
    </lineage>
</organism>